<dbReference type="InterPro" id="IPR036638">
    <property type="entry name" value="HLH_DNA-bd_sf"/>
</dbReference>
<keyword evidence="13" id="KW-1185">Reference proteome</keyword>
<dbReference type="GO" id="GO:0070888">
    <property type="term" value="F:E-box binding"/>
    <property type="evidence" value="ECO:0007669"/>
    <property type="project" value="Ensembl"/>
</dbReference>
<accession>A0A2K6UAZ4</accession>
<dbReference type="SUPFAM" id="SSF47459">
    <property type="entry name" value="HLH, helix-loop-helix DNA-binding domain"/>
    <property type="match status" value="1"/>
</dbReference>
<evidence type="ECO:0000313" key="12">
    <source>
        <dbReference type="Ensembl" id="ENSSBOP00000029076.1"/>
    </source>
</evidence>
<feature type="region of interest" description="Disordered" evidence="10">
    <location>
        <begin position="506"/>
        <end position="619"/>
    </location>
</feature>
<dbReference type="InterPro" id="IPR051098">
    <property type="entry name" value="NeuroDiff_E-box_TFs"/>
</dbReference>
<dbReference type="GO" id="GO:0005654">
    <property type="term" value="C:nucleoplasm"/>
    <property type="evidence" value="ECO:0007669"/>
    <property type="project" value="Ensembl"/>
</dbReference>
<dbReference type="CDD" id="cd18945">
    <property type="entry name" value="bHLH_E-protein_TCF4_E2-2"/>
    <property type="match status" value="1"/>
</dbReference>
<feature type="compositionally biased region" description="Basic and acidic residues" evidence="10">
    <location>
        <begin position="579"/>
        <end position="590"/>
    </location>
</feature>
<evidence type="ECO:0000256" key="1">
    <source>
        <dbReference type="ARBA" id="ARBA00004123"/>
    </source>
</evidence>
<keyword evidence="7" id="KW-0539">Nucleus</keyword>
<evidence type="ECO:0000313" key="13">
    <source>
        <dbReference type="Proteomes" id="UP000233220"/>
    </source>
</evidence>
<dbReference type="GO" id="GO:0061629">
    <property type="term" value="F:RNA polymerase II-specific DNA-binding transcription factor binding"/>
    <property type="evidence" value="ECO:0007669"/>
    <property type="project" value="Ensembl"/>
</dbReference>
<dbReference type="GO" id="GO:0005737">
    <property type="term" value="C:cytoplasm"/>
    <property type="evidence" value="ECO:0007669"/>
    <property type="project" value="Ensembl"/>
</dbReference>
<dbReference type="GO" id="GO:0000791">
    <property type="term" value="C:euchromatin"/>
    <property type="evidence" value="ECO:0007669"/>
    <property type="project" value="Ensembl"/>
</dbReference>
<evidence type="ECO:0000256" key="6">
    <source>
        <dbReference type="ARBA" id="ARBA00023163"/>
    </source>
</evidence>
<keyword evidence="6" id="KW-0804">Transcription</keyword>
<feature type="compositionally biased region" description="Low complexity" evidence="10">
    <location>
        <begin position="409"/>
        <end position="420"/>
    </location>
</feature>
<dbReference type="GO" id="GO:0001228">
    <property type="term" value="F:DNA-binding transcription activator activity, RNA polymerase II-specific"/>
    <property type="evidence" value="ECO:0007669"/>
    <property type="project" value="Ensembl"/>
</dbReference>
<reference evidence="12" key="1">
    <citation type="submission" date="2025-08" db="UniProtKB">
        <authorList>
            <consortium name="Ensembl"/>
        </authorList>
    </citation>
    <scope>IDENTIFICATION</scope>
</reference>
<evidence type="ECO:0000256" key="8">
    <source>
        <dbReference type="ARBA" id="ARBA00041064"/>
    </source>
</evidence>
<dbReference type="PROSITE" id="PS50888">
    <property type="entry name" value="BHLH"/>
    <property type="match status" value="1"/>
</dbReference>
<dbReference type="GO" id="GO:0031435">
    <property type="term" value="F:mitogen-activated protein kinase kinase kinase binding"/>
    <property type="evidence" value="ECO:0007669"/>
    <property type="project" value="Ensembl"/>
</dbReference>
<feature type="compositionally biased region" description="Polar residues" evidence="10">
    <location>
        <begin position="55"/>
        <end position="70"/>
    </location>
</feature>
<feature type="region of interest" description="Disordered" evidence="10">
    <location>
        <begin position="409"/>
        <end position="449"/>
    </location>
</feature>
<feature type="region of interest" description="Disordered" evidence="10">
    <location>
        <begin position="31"/>
        <end position="75"/>
    </location>
</feature>
<comment type="subcellular location">
    <subcellularLocation>
        <location evidence="1">Nucleus</location>
    </subcellularLocation>
</comment>
<feature type="region of interest" description="Disordered" evidence="10">
    <location>
        <begin position="198"/>
        <end position="268"/>
    </location>
</feature>
<feature type="region of interest" description="Disordered" evidence="10">
    <location>
        <begin position="116"/>
        <end position="165"/>
    </location>
</feature>
<dbReference type="Gene3D" id="4.10.280.10">
    <property type="entry name" value="Helix-loop-helix DNA-binding domain"/>
    <property type="match status" value="1"/>
</dbReference>
<evidence type="ECO:0000256" key="4">
    <source>
        <dbReference type="ARBA" id="ARBA00023015"/>
    </source>
</evidence>
<dbReference type="GO" id="GO:0030154">
    <property type="term" value="P:cell differentiation"/>
    <property type="evidence" value="ECO:0007669"/>
    <property type="project" value="UniProtKB-KW"/>
</dbReference>
<proteinExistence type="predicted"/>
<dbReference type="GO" id="GO:0043425">
    <property type="term" value="F:bHLH transcription factor binding"/>
    <property type="evidence" value="ECO:0007669"/>
    <property type="project" value="Ensembl"/>
</dbReference>
<dbReference type="PANTHER" id="PTHR11793">
    <property type="entry name" value="BASIC HELIX-LOOP-HELIX TRANSCRIPTION FACTOR"/>
    <property type="match status" value="1"/>
</dbReference>
<organism evidence="12 13">
    <name type="scientific">Saimiri boliviensis boliviensis</name>
    <name type="common">Bolivian squirrel monkey</name>
    <dbReference type="NCBI Taxonomy" id="39432"/>
    <lineage>
        <taxon>Eukaryota</taxon>
        <taxon>Metazoa</taxon>
        <taxon>Chordata</taxon>
        <taxon>Craniata</taxon>
        <taxon>Vertebrata</taxon>
        <taxon>Euteleostomi</taxon>
        <taxon>Mammalia</taxon>
        <taxon>Eutheria</taxon>
        <taxon>Euarchontoglires</taxon>
        <taxon>Primates</taxon>
        <taxon>Haplorrhini</taxon>
        <taxon>Platyrrhini</taxon>
        <taxon>Cebidae</taxon>
        <taxon>Saimiriinae</taxon>
        <taxon>Saimiri</taxon>
    </lineage>
</organism>
<dbReference type="GO" id="GO:0033152">
    <property type="term" value="P:immunoglobulin V(D)J recombination"/>
    <property type="evidence" value="ECO:0007669"/>
    <property type="project" value="Ensembl"/>
</dbReference>
<dbReference type="GO" id="GO:0070644">
    <property type="term" value="F:vitamin D response element binding"/>
    <property type="evidence" value="ECO:0007669"/>
    <property type="project" value="Ensembl"/>
</dbReference>
<evidence type="ECO:0000256" key="3">
    <source>
        <dbReference type="ARBA" id="ARBA00022902"/>
    </source>
</evidence>
<evidence type="ECO:0000256" key="2">
    <source>
        <dbReference type="ARBA" id="ARBA00022782"/>
    </source>
</evidence>
<evidence type="ECO:0000259" key="11">
    <source>
        <dbReference type="PROSITE" id="PS50888"/>
    </source>
</evidence>
<dbReference type="STRING" id="39432.ENSSBOP00000029076"/>
<dbReference type="SMART" id="SM00353">
    <property type="entry name" value="HLH"/>
    <property type="match status" value="1"/>
</dbReference>
<evidence type="ECO:0000256" key="10">
    <source>
        <dbReference type="SAM" id="MobiDB-lite"/>
    </source>
</evidence>
<evidence type="ECO:0000256" key="9">
    <source>
        <dbReference type="ARBA" id="ARBA00041234"/>
    </source>
</evidence>
<feature type="compositionally biased region" description="Low complexity" evidence="10">
    <location>
        <begin position="198"/>
        <end position="223"/>
    </location>
</feature>
<gene>
    <name evidence="12" type="primary">TCF3</name>
</gene>
<sequence length="721" mass="74517">MNQPQRMAPVGTDKELSDLLDFSMMFPLPVTNGKGRPASLAGSQFGASGLEDRPSSGSWGSGDQNSSSFDPSRVGAPIRPQILSFLSPEWGMCGERRLREGASLPGVWTGRHRFESSHPAVSRGGGPVGPSTSHPHLLPQTFSEGAHFTEPHSGLSSSTFLGPGLGGKSGERGAYASFGRDTGVGGLTQAGFLPGELALSSPGPLSPSGMKGTSQYYPSYSSNSRRRAADGGLDTQPKKVRKVPPGLPSSVYPPSSGEDYGRDAATYPSAKTPSSAYPAPFYMADGSLHPSAELWSPPGQAGFGPMLGGGSSPLSLPGSSAVASGGASSTFGGLHQHERMGYQLHGAEVNGGLPAAPTFSSAPGAAYGGVSSHTPPVTGADGLLGSRGTTAGSSGDALGKALASIYSPDHSSNNFSSSPSTPVGSPQGLAGTSQWPRAGAPGALSPSYDGGLHGLQSKIEDHLDEAIHVLRSHAVGTAGDVHALLPGHGALASGFVGPMPLGGRHAGLAGAGHPEDGLAGSASLMPNPAALPSQPGALPDLSRPPDTYSGLGRAGTTAAAAGEIKREEKEDEENTSAADHSEEEKKELKAPRARTSPDEDEDDLLPPEQKAEREKERRVANNARERLRVRDINEAFKELGRMCQLHLNSEKPQTKLLILHQAVSVILNLEQQVRERNLNPKAACLKRREEEKVSGVVGDPQMVLSAAHPGLSETHNPSGHM</sequence>
<dbReference type="GO" id="GO:0001227">
    <property type="term" value="F:DNA-binding transcription repressor activity, RNA polymerase II-specific"/>
    <property type="evidence" value="ECO:0007669"/>
    <property type="project" value="Ensembl"/>
</dbReference>
<feature type="domain" description="BHLH" evidence="11">
    <location>
        <begin position="616"/>
        <end position="669"/>
    </location>
</feature>
<dbReference type="FunFam" id="4.10.280.10:FF:000001">
    <property type="entry name" value="Putative transcription factor 12"/>
    <property type="match status" value="1"/>
</dbReference>
<dbReference type="GO" id="GO:0042803">
    <property type="term" value="F:protein homodimerization activity"/>
    <property type="evidence" value="ECO:0007669"/>
    <property type="project" value="Ensembl"/>
</dbReference>
<keyword evidence="4" id="KW-0805">Transcription regulation</keyword>
<dbReference type="GO" id="GO:0090575">
    <property type="term" value="C:RNA polymerase II transcription regulator complex"/>
    <property type="evidence" value="ECO:0007669"/>
    <property type="project" value="Ensembl"/>
</dbReference>
<evidence type="ECO:0000256" key="5">
    <source>
        <dbReference type="ARBA" id="ARBA00023125"/>
    </source>
</evidence>
<reference evidence="12" key="2">
    <citation type="submission" date="2025-09" db="UniProtKB">
        <authorList>
            <consortium name="Ensembl"/>
        </authorList>
    </citation>
    <scope>IDENTIFICATION</scope>
</reference>
<keyword evidence="5" id="KW-0238">DNA-binding</keyword>
<dbReference type="AlphaFoldDB" id="A0A2K6UAZ4"/>
<dbReference type="PANTHER" id="PTHR11793:SF7">
    <property type="entry name" value="TRANSCRIPTION FACTOR E2-ALPHA"/>
    <property type="match status" value="1"/>
</dbReference>
<keyword evidence="2" id="KW-0221">Differentiation</keyword>
<feature type="compositionally biased region" description="Basic and acidic residues" evidence="10">
    <location>
        <begin position="609"/>
        <end position="619"/>
    </location>
</feature>
<dbReference type="Pfam" id="PF00010">
    <property type="entry name" value="HLH"/>
    <property type="match status" value="1"/>
</dbReference>
<dbReference type="GO" id="GO:0007399">
    <property type="term" value="P:nervous system development"/>
    <property type="evidence" value="ECO:0007669"/>
    <property type="project" value="UniProtKB-KW"/>
</dbReference>
<dbReference type="GO" id="GO:0046982">
    <property type="term" value="F:protein heterodimerization activity"/>
    <property type="evidence" value="ECO:0007669"/>
    <property type="project" value="Ensembl"/>
</dbReference>
<dbReference type="GeneTree" id="ENSGT00940000157036"/>
<dbReference type="InterPro" id="IPR011598">
    <property type="entry name" value="bHLH_dom"/>
</dbReference>
<protein>
    <recommendedName>
        <fullName evidence="8">Transcription factor E2-alpha</fullName>
    </recommendedName>
    <alternativeName>
        <fullName evidence="9">Transcription factor 3</fullName>
    </alternativeName>
</protein>
<dbReference type="Ensembl" id="ENSSBOT00000045957.1">
    <property type="protein sequence ID" value="ENSSBOP00000029076.1"/>
    <property type="gene ID" value="ENSSBOG00000030851.1"/>
</dbReference>
<evidence type="ECO:0000256" key="7">
    <source>
        <dbReference type="ARBA" id="ARBA00023242"/>
    </source>
</evidence>
<keyword evidence="3" id="KW-0524">Neurogenesis</keyword>
<name>A0A2K6UAZ4_SAIBB</name>
<dbReference type="Proteomes" id="UP000233220">
    <property type="component" value="Unplaced"/>
</dbReference>